<name>A0ABQ1JH21_9FLAO</name>
<reference evidence="2" key="1">
    <citation type="journal article" date="2019" name="Int. J. Syst. Evol. Microbiol.">
        <title>The Global Catalogue of Microorganisms (GCM) 10K type strain sequencing project: providing services to taxonomists for standard genome sequencing and annotation.</title>
        <authorList>
            <consortium name="The Broad Institute Genomics Platform"/>
            <consortium name="The Broad Institute Genome Sequencing Center for Infectious Disease"/>
            <person name="Wu L."/>
            <person name="Ma J."/>
        </authorList>
    </citation>
    <scope>NUCLEOTIDE SEQUENCE [LARGE SCALE GENOMIC DNA]</scope>
    <source>
        <strain evidence="2">CGMCC 1.15461</strain>
    </source>
</reference>
<sequence>MDFKNKETAKIIGKAEPVNKVITAPLSGTQCCHYYIKVQKKVYTGNSRQYHWATVIEEEVMTDYVINDNGHYAFISDDNIESHIVRDVKFKSDLFENPTEELKQFLKEHNYNSKYWIGLNKTLRYYEGKIDVNEKIAVLGKGEWLHATELDLPESYGKVLSISTDEKKKYVYLSDDKSVINKR</sequence>
<organism evidence="1 2">
    <name type="scientific">Flavobacterium suaedae</name>
    <dbReference type="NCBI Taxonomy" id="1767027"/>
    <lineage>
        <taxon>Bacteria</taxon>
        <taxon>Pseudomonadati</taxon>
        <taxon>Bacteroidota</taxon>
        <taxon>Flavobacteriia</taxon>
        <taxon>Flavobacteriales</taxon>
        <taxon>Flavobacteriaceae</taxon>
        <taxon>Flavobacterium</taxon>
    </lineage>
</organism>
<proteinExistence type="predicted"/>
<evidence type="ECO:0000313" key="1">
    <source>
        <dbReference type="EMBL" id="GGB66250.1"/>
    </source>
</evidence>
<accession>A0ABQ1JH21</accession>
<dbReference type="RefSeq" id="WP_188619433.1">
    <property type="nucleotide sequence ID" value="NZ_BMJE01000001.1"/>
</dbReference>
<dbReference type="EMBL" id="BMJE01000001">
    <property type="protein sequence ID" value="GGB66250.1"/>
    <property type="molecule type" value="Genomic_DNA"/>
</dbReference>
<evidence type="ECO:0000313" key="2">
    <source>
        <dbReference type="Proteomes" id="UP000615760"/>
    </source>
</evidence>
<dbReference type="Proteomes" id="UP000615760">
    <property type="component" value="Unassembled WGS sequence"/>
</dbReference>
<keyword evidence="2" id="KW-1185">Reference proteome</keyword>
<gene>
    <name evidence="1" type="ORF">GCM10007424_02750</name>
</gene>
<protein>
    <submittedName>
        <fullName evidence="1">Uncharacterized protein</fullName>
    </submittedName>
</protein>
<comment type="caution">
    <text evidence="1">The sequence shown here is derived from an EMBL/GenBank/DDBJ whole genome shotgun (WGS) entry which is preliminary data.</text>
</comment>